<evidence type="ECO:0000259" key="24">
    <source>
        <dbReference type="Pfam" id="PF00575"/>
    </source>
</evidence>
<dbReference type="SUPFAM" id="SSF82171">
    <property type="entry name" value="DPP6 N-terminal domain-like"/>
    <property type="match status" value="1"/>
</dbReference>
<dbReference type="InterPro" id="IPR005576">
    <property type="entry name" value="Rpb7-like_N"/>
</dbReference>
<evidence type="ECO:0000256" key="22">
    <source>
        <dbReference type="SAM" id="Phobius"/>
    </source>
</evidence>
<evidence type="ECO:0000259" key="23">
    <source>
        <dbReference type="Pfam" id="PF00326"/>
    </source>
</evidence>
<keyword evidence="16 22" id="KW-1133">Transmembrane helix</keyword>
<dbReference type="SUPFAM" id="SSF53474">
    <property type="entry name" value="alpha/beta-Hydrolases"/>
    <property type="match status" value="1"/>
</dbReference>
<comment type="subcellular location">
    <subcellularLocation>
        <location evidence="3">Nucleus</location>
    </subcellularLocation>
    <subcellularLocation>
        <location evidence="4">Vacuole membrane</location>
        <topology evidence="4">Single-pass type II membrane protein</topology>
    </subcellularLocation>
</comment>
<evidence type="ECO:0000256" key="2">
    <source>
        <dbReference type="ARBA" id="ARBA00002218"/>
    </source>
</evidence>
<evidence type="ECO:0000256" key="13">
    <source>
        <dbReference type="ARBA" id="ARBA00022801"/>
    </source>
</evidence>
<dbReference type="InterPro" id="IPR050278">
    <property type="entry name" value="Serine_Prot_S9B/DPPIV"/>
</dbReference>
<dbReference type="GO" id="GO:0004252">
    <property type="term" value="F:serine-type endopeptidase activity"/>
    <property type="evidence" value="ECO:0007669"/>
    <property type="project" value="InterPro"/>
</dbReference>
<dbReference type="PANTHER" id="PTHR11731">
    <property type="entry name" value="PROTEASE FAMILY S9B,C DIPEPTIDYL-PEPTIDASE IV-RELATED"/>
    <property type="match status" value="1"/>
</dbReference>
<comment type="similarity">
    <text evidence="5">Belongs to the peptidase S9B family.</text>
</comment>
<evidence type="ECO:0000256" key="9">
    <source>
        <dbReference type="ARBA" id="ARBA00022478"/>
    </source>
</evidence>
<feature type="domain" description="Dipeptidylpeptidase IV N-terminal" evidence="25">
    <location>
        <begin position="386"/>
        <end position="761"/>
    </location>
</feature>
<dbReference type="GO" id="GO:0005886">
    <property type="term" value="C:plasma membrane"/>
    <property type="evidence" value="ECO:0007669"/>
    <property type="project" value="TreeGrafter"/>
</dbReference>
<dbReference type="Gene3D" id="3.40.50.1820">
    <property type="entry name" value="alpha/beta hydrolase"/>
    <property type="match status" value="1"/>
</dbReference>
<dbReference type="Gene3D" id="2.140.10.30">
    <property type="entry name" value="Dipeptidylpeptidase IV, N-terminal domain"/>
    <property type="match status" value="1"/>
</dbReference>
<comment type="caution">
    <text evidence="27">The sequence shown here is derived from an EMBL/GenBank/DDBJ whole genome shotgun (WGS) entry which is preliminary data.</text>
</comment>
<keyword evidence="20" id="KW-0539">Nucleus</keyword>
<feature type="domain" description="Peptidase S9 prolyl oligopeptidase catalytic" evidence="23">
    <location>
        <begin position="846"/>
        <end position="1050"/>
    </location>
</feature>
<dbReference type="Gene3D" id="2.40.50.140">
    <property type="entry name" value="Nucleic acid-binding proteins"/>
    <property type="match status" value="1"/>
</dbReference>
<dbReference type="GO" id="GO:0003676">
    <property type="term" value="F:nucleic acid binding"/>
    <property type="evidence" value="ECO:0007669"/>
    <property type="project" value="InterPro"/>
</dbReference>
<feature type="region of interest" description="Disordered" evidence="21">
    <location>
        <begin position="178"/>
        <end position="201"/>
    </location>
</feature>
<dbReference type="Proteomes" id="UP001161017">
    <property type="component" value="Unassembled WGS sequence"/>
</dbReference>
<feature type="domain" description="RNA polymerase Rpb7-like N-terminal" evidence="26">
    <location>
        <begin position="10"/>
        <end position="63"/>
    </location>
</feature>
<organism evidence="27 28">
    <name type="scientific">Ramalina farinacea</name>
    <dbReference type="NCBI Taxonomy" id="258253"/>
    <lineage>
        <taxon>Eukaryota</taxon>
        <taxon>Fungi</taxon>
        <taxon>Dikarya</taxon>
        <taxon>Ascomycota</taxon>
        <taxon>Pezizomycotina</taxon>
        <taxon>Lecanoromycetes</taxon>
        <taxon>OSLEUM clade</taxon>
        <taxon>Lecanoromycetidae</taxon>
        <taxon>Lecanorales</taxon>
        <taxon>Lecanorineae</taxon>
        <taxon>Ramalinaceae</taxon>
        <taxon>Ramalina</taxon>
    </lineage>
</organism>
<dbReference type="FunFam" id="2.40.50.140:FF:000043">
    <property type="entry name" value="DNA-directed RNA polymerase II subunit RPB7"/>
    <property type="match status" value="1"/>
</dbReference>
<dbReference type="AlphaFoldDB" id="A0AA43QW34"/>
<comment type="catalytic activity">
    <reaction evidence="1">
        <text>Release of an N-terminal dipeptide, Xaa-Yaa-|-Zaa-, from a polypeptide, preferentially when Yaa is Pro, provided Zaa is neither Pro nor hydroxyproline.</text>
        <dbReference type="EC" id="3.4.14.5"/>
    </reaction>
</comment>
<dbReference type="Pfam" id="PF03876">
    <property type="entry name" value="SHS2_Rpb7-N"/>
    <property type="match status" value="1"/>
</dbReference>
<keyword evidence="15" id="KW-0735">Signal-anchor</keyword>
<dbReference type="FunFam" id="3.40.50.1820:FF:000003">
    <property type="entry name" value="Dipeptidyl peptidase 4"/>
    <property type="match status" value="1"/>
</dbReference>
<dbReference type="Pfam" id="PF00326">
    <property type="entry name" value="Peptidase_S9"/>
    <property type="match status" value="1"/>
</dbReference>
<keyword evidence="11" id="KW-0645">Protease</keyword>
<evidence type="ECO:0000256" key="1">
    <source>
        <dbReference type="ARBA" id="ARBA00001257"/>
    </source>
</evidence>
<dbReference type="SUPFAM" id="SSF50249">
    <property type="entry name" value="Nucleic acid-binding proteins"/>
    <property type="match status" value="1"/>
</dbReference>
<evidence type="ECO:0000256" key="20">
    <source>
        <dbReference type="ARBA" id="ARBA00023242"/>
    </source>
</evidence>
<dbReference type="GO" id="GO:0005774">
    <property type="term" value="C:vacuolar membrane"/>
    <property type="evidence" value="ECO:0007669"/>
    <property type="project" value="UniProtKB-SubCell"/>
</dbReference>
<evidence type="ECO:0000256" key="4">
    <source>
        <dbReference type="ARBA" id="ARBA00004576"/>
    </source>
</evidence>
<dbReference type="CDD" id="cd04462">
    <property type="entry name" value="S1_RNAPII_Rpb7"/>
    <property type="match status" value="1"/>
</dbReference>
<dbReference type="InterPro" id="IPR003029">
    <property type="entry name" value="S1_domain"/>
</dbReference>
<dbReference type="PROSITE" id="PS00708">
    <property type="entry name" value="PRO_ENDOPEP_SER"/>
    <property type="match status" value="1"/>
</dbReference>
<evidence type="ECO:0000256" key="15">
    <source>
        <dbReference type="ARBA" id="ARBA00022968"/>
    </source>
</evidence>
<keyword evidence="10" id="KW-0926">Vacuole</keyword>
<dbReference type="EMBL" id="JAPUFD010000014">
    <property type="protein sequence ID" value="MDI1491360.1"/>
    <property type="molecule type" value="Genomic_DNA"/>
</dbReference>
<dbReference type="Gene3D" id="3.30.1490.120">
    <property type="entry name" value="RNA polymerase Rpb7-like, N-terminal domain"/>
    <property type="match status" value="1"/>
</dbReference>
<feature type="domain" description="S1 motif" evidence="24">
    <location>
        <begin position="79"/>
        <end position="155"/>
    </location>
</feature>
<protein>
    <recommendedName>
        <fullName evidence="7">dipeptidyl-peptidase IV</fullName>
        <ecNumber evidence="7">3.4.14.5</ecNumber>
    </recommendedName>
</protein>
<evidence type="ECO:0000313" key="27">
    <source>
        <dbReference type="EMBL" id="MDI1491360.1"/>
    </source>
</evidence>
<dbReference type="GO" id="GO:0006351">
    <property type="term" value="P:DNA-templated transcription"/>
    <property type="evidence" value="ECO:0007669"/>
    <property type="project" value="InterPro"/>
</dbReference>
<keyword evidence="18" id="KW-0804">Transcription</keyword>
<dbReference type="InterPro" id="IPR001375">
    <property type="entry name" value="Peptidase_S9_cat"/>
</dbReference>
<dbReference type="InterPro" id="IPR012340">
    <property type="entry name" value="NA-bd_OB-fold"/>
</dbReference>
<dbReference type="EC" id="3.4.14.5" evidence="7"/>
<dbReference type="CDD" id="cd04329">
    <property type="entry name" value="RNAP_II_Rpb7_N"/>
    <property type="match status" value="1"/>
</dbReference>
<dbReference type="GO" id="GO:0006508">
    <property type="term" value="P:proteolysis"/>
    <property type="evidence" value="ECO:0007669"/>
    <property type="project" value="UniProtKB-KW"/>
</dbReference>
<dbReference type="FunFam" id="3.30.1490.120:FF:000001">
    <property type="entry name" value="DNA-directed RNA polymerase II subunit RPB7"/>
    <property type="match status" value="1"/>
</dbReference>
<keyword evidence="13" id="KW-0378">Hydrolase</keyword>
<dbReference type="Pfam" id="PF00575">
    <property type="entry name" value="S1"/>
    <property type="match status" value="1"/>
</dbReference>
<comment type="similarity">
    <text evidence="6">Belongs to the eukaryotic RPB7/RPC8 RNA polymerase subunit family.</text>
</comment>
<dbReference type="GO" id="GO:0005665">
    <property type="term" value="C:RNA polymerase II, core complex"/>
    <property type="evidence" value="ECO:0007669"/>
    <property type="project" value="UniProtKB-ARBA"/>
</dbReference>
<evidence type="ECO:0000256" key="18">
    <source>
        <dbReference type="ARBA" id="ARBA00023163"/>
    </source>
</evidence>
<evidence type="ECO:0000256" key="8">
    <source>
        <dbReference type="ARBA" id="ARBA00022438"/>
    </source>
</evidence>
<evidence type="ECO:0000256" key="7">
    <source>
        <dbReference type="ARBA" id="ARBA00012062"/>
    </source>
</evidence>
<evidence type="ECO:0000256" key="10">
    <source>
        <dbReference type="ARBA" id="ARBA00022554"/>
    </source>
</evidence>
<dbReference type="InterPro" id="IPR036898">
    <property type="entry name" value="RNA_pol_Rpb7-like_N_sf"/>
</dbReference>
<dbReference type="GO" id="GO:0004177">
    <property type="term" value="F:aminopeptidase activity"/>
    <property type="evidence" value="ECO:0007669"/>
    <property type="project" value="UniProtKB-KW"/>
</dbReference>
<name>A0AA43QW34_9LECA</name>
<keyword evidence="12 22" id="KW-0812">Transmembrane</keyword>
<keyword evidence="19" id="KW-0325">Glycoprotein</keyword>
<evidence type="ECO:0000256" key="16">
    <source>
        <dbReference type="ARBA" id="ARBA00022989"/>
    </source>
</evidence>
<dbReference type="GO" id="GO:0008239">
    <property type="term" value="F:dipeptidyl-peptidase activity"/>
    <property type="evidence" value="ECO:0007669"/>
    <property type="project" value="UniProtKB-EC"/>
</dbReference>
<evidence type="ECO:0000256" key="3">
    <source>
        <dbReference type="ARBA" id="ARBA00004123"/>
    </source>
</evidence>
<evidence type="ECO:0000256" key="21">
    <source>
        <dbReference type="SAM" id="MobiDB-lite"/>
    </source>
</evidence>
<dbReference type="Pfam" id="PF00930">
    <property type="entry name" value="DPPIV_N"/>
    <property type="match status" value="1"/>
</dbReference>
<evidence type="ECO:0000256" key="14">
    <source>
        <dbReference type="ARBA" id="ARBA00022825"/>
    </source>
</evidence>
<keyword evidence="9" id="KW-0240">DNA-directed RNA polymerase</keyword>
<comment type="function">
    <text evidence="2">Type IV dipeptidyl-peptidase which removes N-terminal dipeptides sequentially from polypeptides having unsubstituted N-termini provided that the penultimate residue is proline.</text>
</comment>
<dbReference type="InterPro" id="IPR002469">
    <property type="entry name" value="Peptidase_S9B_N"/>
</dbReference>
<dbReference type="PANTHER" id="PTHR11731:SF200">
    <property type="entry name" value="DIPEPTIDYL PEPTIDASE 10, ISOFORM B"/>
    <property type="match status" value="1"/>
</dbReference>
<keyword evidence="8" id="KW-0031">Aminopeptidase</keyword>
<evidence type="ECO:0000256" key="11">
    <source>
        <dbReference type="ARBA" id="ARBA00022670"/>
    </source>
</evidence>
<keyword evidence="14" id="KW-0720">Serine protease</keyword>
<evidence type="ECO:0000256" key="19">
    <source>
        <dbReference type="ARBA" id="ARBA00023180"/>
    </source>
</evidence>
<evidence type="ECO:0000256" key="17">
    <source>
        <dbReference type="ARBA" id="ARBA00023136"/>
    </source>
</evidence>
<keyword evidence="17 22" id="KW-0472">Membrane</keyword>
<dbReference type="InterPro" id="IPR002471">
    <property type="entry name" value="Pept_S9_AS"/>
</dbReference>
<reference evidence="27" key="1">
    <citation type="journal article" date="2023" name="Genome Biol. Evol.">
        <title>First Whole Genome Sequence and Flow Cytometry Genome Size Data for the Lichen-Forming Fungus Ramalina farinacea (Ascomycota).</title>
        <authorList>
            <person name="Llewellyn T."/>
            <person name="Mian S."/>
            <person name="Hill R."/>
            <person name="Leitch I.J."/>
            <person name="Gaya E."/>
        </authorList>
    </citation>
    <scope>NUCLEOTIDE SEQUENCE</scope>
    <source>
        <strain evidence="27">LIQ254RAFAR</strain>
    </source>
</reference>
<keyword evidence="28" id="KW-1185">Reference proteome</keyword>
<evidence type="ECO:0000256" key="12">
    <source>
        <dbReference type="ARBA" id="ARBA00022692"/>
    </source>
</evidence>
<evidence type="ECO:0000256" key="5">
    <source>
        <dbReference type="ARBA" id="ARBA00006150"/>
    </source>
</evidence>
<proteinExistence type="inferred from homology"/>
<dbReference type="InterPro" id="IPR029058">
    <property type="entry name" value="AB_hydrolase_fold"/>
</dbReference>
<evidence type="ECO:0000313" key="28">
    <source>
        <dbReference type="Proteomes" id="UP001161017"/>
    </source>
</evidence>
<evidence type="ECO:0000259" key="26">
    <source>
        <dbReference type="Pfam" id="PF03876"/>
    </source>
</evidence>
<evidence type="ECO:0000256" key="6">
    <source>
        <dbReference type="ARBA" id="ARBA00009307"/>
    </source>
</evidence>
<sequence length="1071" mass="120391">MYFIHELQRRITLHPSFFGPRIKEYLRDRLLDDVEGTCTGTYYIICVMDNQWNFSEGRVVPGSALAEYVVHYRAIVWRPFKGETVDAIVSSVNRMGIFAEVGPLTVFVSNHLIPSDIKWDPNATPPQYTDNGDSVIEKGTQLRIKLMGTRSDVESMFAIGSIKEDYLGSLTMASLYKDEESKPLNRPSSPSDKGRSSLDSLASSSDTSIALERLNGDGVALGNGHAHRTREGRNYDNEEAFVKHPHSFKTEKRSRRILYILGALCFGGWLLALMLFVSRKSYKHPSTIPFDPAATVSKGSGKAVTLDQVLAGQWNAQRRQISWIAGADGEDGLLLERNTAARDYLVVEDIRARKPHTESQPSLTLMKEGKFTVDGFDVSTADAWPSKDLTKVLVVSHKQKNWRHSYTGLYWIFDVATQTGQPLDPGNPKARIQLAKWSPTSDRIVFTRDNNMFLRELATKKIIKITEDGGPELFNGVPDWVYEEEVFQGNSVTWWSETGEHIAFLRTNDSMVPEYPIQYFVSRPSGDKPKPGEENYPEVRQLKYPKAGAPNPIAELRFYDVAADEVFAVTTDSDFPDEDRLITELVWAGKEGKAIVKNTNRESDILKVAVIDVVQRTGKVVRTRDIGQVDGGWFEVTELTTYVPSAPGNGRPHAGYLDTVIHEGYDHLAYFTPLDNPEPIMLTSGAWEVVDAPSGISLESNLVYFVATRESPIQRHVYSVNLDGTGIQHISNADKEGYYDVSFSTSAGFALLSYEGPDIPWQEIRSTPSYKGHLWEYQIEANENLAKLAAETELPIEVYSTINVDGVDINVVERRPPHFDESKQYPVLFQLYGGPGSQSVNKKFQVDFQSYVPSNLGYIQVTVDGRGTGLIGREARTIIRDHIGYYEGMDQIAAAKVWAAKSYVDSDRIAIWGWSYGGFMALKTIELDAGETFKYAMAVAPVTDWSFYDSVYTERYMRTPQHNPEGYKNTSISDVDALGKNVRFLIMHGVADDNVHMQNTLTLLDNLDLAGVENYDVHFFPDSDHSIYFHNANRMVYDKLDNWLVNAFNGEWLRTEDAVPMERIGADSVTR</sequence>
<dbReference type="SUPFAM" id="SSF88798">
    <property type="entry name" value="N-terminal, heterodimerisation domain of RBP7 (RpoE)"/>
    <property type="match status" value="1"/>
</dbReference>
<evidence type="ECO:0000259" key="25">
    <source>
        <dbReference type="Pfam" id="PF00930"/>
    </source>
</evidence>
<gene>
    <name evidence="27" type="ORF">OHK93_002569</name>
</gene>
<accession>A0AA43QW34</accession>
<feature type="transmembrane region" description="Helical" evidence="22">
    <location>
        <begin position="257"/>
        <end position="277"/>
    </location>
</feature>